<gene>
    <name evidence="7" type="ORF">ACBP88_10025</name>
</gene>
<feature type="transmembrane region" description="Helical" evidence="5">
    <location>
        <begin position="65"/>
        <end position="83"/>
    </location>
</feature>
<dbReference type="EMBL" id="JBGJLR010000010">
    <property type="protein sequence ID" value="MEZ2739777.1"/>
    <property type="molecule type" value="Genomic_DNA"/>
</dbReference>
<evidence type="ECO:0000256" key="4">
    <source>
        <dbReference type="ARBA" id="ARBA00023136"/>
    </source>
</evidence>
<sequence length="124" mass="13803">MIIRFGFVSGIGWLIDFCLFVLVGWLGVPVWAANMVGATVAVLFVFFASVRHVFEYDGGYLLGKLIAYIIYQVIAIIAASLFIDTLTHWFGLAPVLAKVLVTPLTFYANFQFMSLLTTGKLRLM</sequence>
<keyword evidence="2 5" id="KW-0812">Transmembrane</keyword>
<keyword evidence="3 5" id="KW-1133">Transmembrane helix</keyword>
<dbReference type="Pfam" id="PF04138">
    <property type="entry name" value="GtrA_DPMS_TM"/>
    <property type="match status" value="1"/>
</dbReference>
<comment type="caution">
    <text evidence="7">The sequence shown here is derived from an EMBL/GenBank/DDBJ whole genome shotgun (WGS) entry which is preliminary data.</text>
</comment>
<evidence type="ECO:0000313" key="7">
    <source>
        <dbReference type="EMBL" id="MEZ2739777.1"/>
    </source>
</evidence>
<evidence type="ECO:0000256" key="5">
    <source>
        <dbReference type="SAM" id="Phobius"/>
    </source>
</evidence>
<feature type="transmembrane region" description="Helical" evidence="5">
    <location>
        <begin position="89"/>
        <end position="110"/>
    </location>
</feature>
<evidence type="ECO:0000313" key="8">
    <source>
        <dbReference type="Proteomes" id="UP001567350"/>
    </source>
</evidence>
<feature type="transmembrane region" description="Helical" evidence="5">
    <location>
        <begin position="32"/>
        <end position="53"/>
    </location>
</feature>
<dbReference type="RefSeq" id="WP_370892395.1">
    <property type="nucleotide sequence ID" value="NZ_JBGJLR010000010.1"/>
</dbReference>
<protein>
    <submittedName>
        <fullName evidence="7">GtrA family protein</fullName>
    </submittedName>
</protein>
<keyword evidence="8" id="KW-1185">Reference proteome</keyword>
<proteinExistence type="predicted"/>
<keyword evidence="4 5" id="KW-0472">Membrane</keyword>
<comment type="subcellular location">
    <subcellularLocation>
        <location evidence="1">Membrane</location>
        <topology evidence="1">Multi-pass membrane protein</topology>
    </subcellularLocation>
</comment>
<dbReference type="InterPro" id="IPR007267">
    <property type="entry name" value="GtrA_DPMS_TM"/>
</dbReference>
<reference evidence="7 8" key="1">
    <citation type="submission" date="2024-08" db="EMBL/GenBank/DDBJ databases">
        <authorList>
            <person name="Feng Z."/>
            <person name="Ronholm J."/>
        </authorList>
    </citation>
    <scope>NUCLEOTIDE SEQUENCE [LARGE SCALE GENOMIC DNA]</scope>
    <source>
        <strain evidence="7 8">4-AB0-8</strain>
    </source>
</reference>
<evidence type="ECO:0000256" key="1">
    <source>
        <dbReference type="ARBA" id="ARBA00004141"/>
    </source>
</evidence>
<feature type="domain" description="GtrA/DPMS transmembrane" evidence="6">
    <location>
        <begin position="4"/>
        <end position="117"/>
    </location>
</feature>
<dbReference type="Proteomes" id="UP001567350">
    <property type="component" value="Unassembled WGS sequence"/>
</dbReference>
<organism evidence="7 8">
    <name type="scientific">Comamonas jiangduensis</name>
    <dbReference type="NCBI Taxonomy" id="1194168"/>
    <lineage>
        <taxon>Bacteria</taxon>
        <taxon>Pseudomonadati</taxon>
        <taxon>Pseudomonadota</taxon>
        <taxon>Betaproteobacteria</taxon>
        <taxon>Burkholderiales</taxon>
        <taxon>Comamonadaceae</taxon>
        <taxon>Comamonas</taxon>
    </lineage>
</organism>
<accession>A0ABV4IDA6</accession>
<evidence type="ECO:0000259" key="6">
    <source>
        <dbReference type="Pfam" id="PF04138"/>
    </source>
</evidence>
<evidence type="ECO:0000256" key="2">
    <source>
        <dbReference type="ARBA" id="ARBA00022692"/>
    </source>
</evidence>
<feature type="transmembrane region" description="Helical" evidence="5">
    <location>
        <begin position="7"/>
        <end position="26"/>
    </location>
</feature>
<name>A0ABV4IDA6_9BURK</name>
<evidence type="ECO:0000256" key="3">
    <source>
        <dbReference type="ARBA" id="ARBA00022989"/>
    </source>
</evidence>